<reference evidence="1" key="1">
    <citation type="submission" date="2022-03" db="EMBL/GenBank/DDBJ databases">
        <authorList>
            <person name="Martin C."/>
        </authorList>
    </citation>
    <scope>NUCLEOTIDE SEQUENCE</scope>
</reference>
<sequence length="129" mass="14406">RPTVWQDYQAGKTNSLGISSETPMVWTTNDPNDASYHPLNIYGPNYWLLDVLVRCETLAEENGYLILKGKVQKGTVSQLESGFEHESQCSGSYGATYSLPFPMTDRHFVVCGKINVMEFGSGICQIDNF</sequence>
<accession>A0A8J1TBT3</accession>
<proteinExistence type="predicted"/>
<protein>
    <submittedName>
        <fullName evidence="1">Uncharacterized protein</fullName>
    </submittedName>
</protein>
<keyword evidence="2" id="KW-1185">Reference proteome</keyword>
<name>A0A8J1TBT3_OWEFU</name>
<dbReference type="Proteomes" id="UP000749559">
    <property type="component" value="Unassembled WGS sequence"/>
</dbReference>
<comment type="caution">
    <text evidence="1">The sequence shown here is derived from an EMBL/GenBank/DDBJ whole genome shotgun (WGS) entry which is preliminary data.</text>
</comment>
<gene>
    <name evidence="1" type="ORF">OFUS_LOCUS23323</name>
</gene>
<evidence type="ECO:0000313" key="2">
    <source>
        <dbReference type="Proteomes" id="UP000749559"/>
    </source>
</evidence>
<evidence type="ECO:0000313" key="1">
    <source>
        <dbReference type="EMBL" id="CAH1799297.1"/>
    </source>
</evidence>
<dbReference type="AlphaFoldDB" id="A0A8J1TBT3"/>
<feature type="non-terminal residue" evidence="1">
    <location>
        <position position="129"/>
    </location>
</feature>
<dbReference type="EMBL" id="CAIIXF020000011">
    <property type="protein sequence ID" value="CAH1799297.1"/>
    <property type="molecule type" value="Genomic_DNA"/>
</dbReference>
<organism evidence="1 2">
    <name type="scientific">Owenia fusiformis</name>
    <name type="common">Polychaete worm</name>
    <dbReference type="NCBI Taxonomy" id="6347"/>
    <lineage>
        <taxon>Eukaryota</taxon>
        <taxon>Metazoa</taxon>
        <taxon>Spiralia</taxon>
        <taxon>Lophotrochozoa</taxon>
        <taxon>Annelida</taxon>
        <taxon>Polychaeta</taxon>
        <taxon>Sedentaria</taxon>
        <taxon>Canalipalpata</taxon>
        <taxon>Sabellida</taxon>
        <taxon>Oweniida</taxon>
        <taxon>Oweniidae</taxon>
        <taxon>Owenia</taxon>
    </lineage>
</organism>